<dbReference type="Proteomes" id="UP000695264">
    <property type="component" value="Unassembled WGS sequence"/>
</dbReference>
<dbReference type="SMART" id="SM00387">
    <property type="entry name" value="HATPase_c"/>
    <property type="match status" value="1"/>
</dbReference>
<dbReference type="InterPro" id="IPR003594">
    <property type="entry name" value="HATPase_dom"/>
</dbReference>
<evidence type="ECO:0000256" key="14">
    <source>
        <dbReference type="SAM" id="MobiDB-lite"/>
    </source>
</evidence>
<keyword evidence="9 17" id="KW-0418">Kinase</keyword>
<dbReference type="SUPFAM" id="SSF103190">
    <property type="entry name" value="Sensory domain-like"/>
    <property type="match status" value="1"/>
</dbReference>
<evidence type="ECO:0000256" key="9">
    <source>
        <dbReference type="ARBA" id="ARBA00022777"/>
    </source>
</evidence>
<dbReference type="InterPro" id="IPR039506">
    <property type="entry name" value="SPOB_a"/>
</dbReference>
<keyword evidence="7 15" id="KW-0812">Transmembrane</keyword>
<evidence type="ECO:0000256" key="2">
    <source>
        <dbReference type="ARBA" id="ARBA00004651"/>
    </source>
</evidence>
<evidence type="ECO:0000256" key="6">
    <source>
        <dbReference type="ARBA" id="ARBA00022679"/>
    </source>
</evidence>
<evidence type="ECO:0000256" key="13">
    <source>
        <dbReference type="ARBA" id="ARBA00023136"/>
    </source>
</evidence>
<feature type="domain" description="Histidine kinase" evidence="16">
    <location>
        <begin position="333"/>
        <end position="525"/>
    </location>
</feature>
<dbReference type="InterPro" id="IPR035965">
    <property type="entry name" value="PAS-like_dom_sf"/>
</dbReference>
<dbReference type="InterPro" id="IPR036890">
    <property type="entry name" value="HATPase_C_sf"/>
</dbReference>
<name>A0ABX1BUJ5_9ACTN</name>
<dbReference type="InterPro" id="IPR033463">
    <property type="entry name" value="sCache_3"/>
</dbReference>
<comment type="subcellular location">
    <subcellularLocation>
        <location evidence="2">Cell membrane</location>
        <topology evidence="2">Multi-pass membrane protein</topology>
    </subcellularLocation>
</comment>
<evidence type="ECO:0000256" key="8">
    <source>
        <dbReference type="ARBA" id="ARBA00022741"/>
    </source>
</evidence>
<evidence type="ECO:0000256" key="12">
    <source>
        <dbReference type="ARBA" id="ARBA00023012"/>
    </source>
</evidence>
<evidence type="ECO:0000313" key="17">
    <source>
        <dbReference type="EMBL" id="NJQ00728.1"/>
    </source>
</evidence>
<dbReference type="SMART" id="SM00091">
    <property type="entry name" value="PAS"/>
    <property type="match status" value="1"/>
</dbReference>
<evidence type="ECO:0000259" key="16">
    <source>
        <dbReference type="PROSITE" id="PS50109"/>
    </source>
</evidence>
<protein>
    <recommendedName>
        <fullName evidence="3">histidine kinase</fullName>
        <ecNumber evidence="3">2.7.13.3</ecNumber>
    </recommendedName>
</protein>
<evidence type="ECO:0000256" key="4">
    <source>
        <dbReference type="ARBA" id="ARBA00022475"/>
    </source>
</evidence>
<evidence type="ECO:0000256" key="7">
    <source>
        <dbReference type="ARBA" id="ARBA00022692"/>
    </source>
</evidence>
<dbReference type="Gene3D" id="1.10.287.130">
    <property type="match status" value="1"/>
</dbReference>
<keyword evidence="10" id="KW-0067">ATP-binding</keyword>
<evidence type="ECO:0000313" key="18">
    <source>
        <dbReference type="Proteomes" id="UP000695264"/>
    </source>
</evidence>
<keyword evidence="4" id="KW-1003">Cell membrane</keyword>
<dbReference type="GO" id="GO:0016301">
    <property type="term" value="F:kinase activity"/>
    <property type="evidence" value="ECO:0007669"/>
    <property type="project" value="UniProtKB-KW"/>
</dbReference>
<dbReference type="SUPFAM" id="SSF55785">
    <property type="entry name" value="PYP-like sensor domain (PAS domain)"/>
    <property type="match status" value="1"/>
</dbReference>
<evidence type="ECO:0000256" key="3">
    <source>
        <dbReference type="ARBA" id="ARBA00012438"/>
    </source>
</evidence>
<keyword evidence="6" id="KW-0808">Transferase</keyword>
<proteinExistence type="predicted"/>
<dbReference type="PROSITE" id="PS50109">
    <property type="entry name" value="HIS_KIN"/>
    <property type="match status" value="1"/>
</dbReference>
<dbReference type="InterPro" id="IPR000014">
    <property type="entry name" value="PAS"/>
</dbReference>
<dbReference type="EC" id="2.7.13.3" evidence="3"/>
<dbReference type="Gene3D" id="3.30.450.20">
    <property type="entry name" value="PAS domain"/>
    <property type="match status" value="2"/>
</dbReference>
<feature type="transmembrane region" description="Helical" evidence="15">
    <location>
        <begin position="174"/>
        <end position="193"/>
    </location>
</feature>
<keyword evidence="13 15" id="KW-0472">Membrane</keyword>
<reference evidence="17 18" key="1">
    <citation type="submission" date="2020-03" db="EMBL/GenBank/DDBJ databases">
        <title>WGS of actinomycetes isolated from Thailand.</title>
        <authorList>
            <person name="Thawai C."/>
        </authorList>
    </citation>
    <scope>NUCLEOTIDE SEQUENCE [LARGE SCALE GENOMIC DNA]</scope>
    <source>
        <strain evidence="17 18">PLAI 1-29</strain>
    </source>
</reference>
<dbReference type="Pfam" id="PF17203">
    <property type="entry name" value="sCache_3_2"/>
    <property type="match status" value="1"/>
</dbReference>
<keyword evidence="18" id="KW-1185">Reference proteome</keyword>
<dbReference type="InterPro" id="IPR005467">
    <property type="entry name" value="His_kinase_dom"/>
</dbReference>
<keyword evidence="11 15" id="KW-1133">Transmembrane helix</keyword>
<dbReference type="Pfam" id="PF00989">
    <property type="entry name" value="PAS"/>
    <property type="match status" value="1"/>
</dbReference>
<dbReference type="InterPro" id="IPR016120">
    <property type="entry name" value="Sig_transdc_His_kin_SpoOB"/>
</dbReference>
<dbReference type="Pfam" id="PF02518">
    <property type="entry name" value="HATPase_c"/>
    <property type="match status" value="1"/>
</dbReference>
<evidence type="ECO:0000256" key="5">
    <source>
        <dbReference type="ARBA" id="ARBA00022553"/>
    </source>
</evidence>
<dbReference type="SUPFAM" id="SSF55874">
    <property type="entry name" value="ATPase domain of HSP90 chaperone/DNA topoisomerase II/histidine kinase"/>
    <property type="match status" value="1"/>
</dbReference>
<gene>
    <name evidence="17" type="ORF">HCK00_09305</name>
</gene>
<accession>A0ABX1BUJ5</accession>
<dbReference type="Pfam" id="PF14689">
    <property type="entry name" value="SPOB_a"/>
    <property type="match status" value="1"/>
</dbReference>
<dbReference type="EMBL" id="JAATEN010000005">
    <property type="protein sequence ID" value="NJQ00728.1"/>
    <property type="molecule type" value="Genomic_DNA"/>
</dbReference>
<sequence>MALTRLSLTGQFLALQLGLIVVVLGVVAVVSVAQTEAEFRRTEGRRLLHVAEAAASLDAVRAGLAGEPGPGDILPPTAESVRSVSGASYVTITGTDRRIRTAADPRRIGELLPLGGSGVLLGRSWIGTAAPGGHPSVVAHAPVFGEDGRLLGIVVAGREYGRMVDRLAAATPNLLVYLGFASVLGTAGSVLLARRIKRQTLGLEPEEITALAEHREAMLHGIREGVIGLDPAGRVTLVNDAAVELLELPPDATGRTLDSCGVEPRLHDVLTGRVRGRDQVVVTGDRMVSLNRMPLITRGRTAGSVTTMRDLTELVTLQRELDTTRSATDTLRAQAHEFSNQLHVIAGLIDLEEYPEAARYVRRVSGARSLRTAEVVSRVADPSLAALLIAKTSLAVEQGTALRLTPASRVGPLGEFLSSDLVTVVGNLVDNALDAVRGGGDDRWVEVDLTEDDTEVRVQVRDSGPGVAPELAEEVFRHGFTTKAAASKDTSRGLGLAITRLVCTRRGGSVGADGAVFTARLPRNENEPPRHENERNHGNQA</sequence>
<dbReference type="InterPro" id="IPR029151">
    <property type="entry name" value="Sensor-like_sf"/>
</dbReference>
<dbReference type="PANTHER" id="PTHR43304:SF1">
    <property type="entry name" value="PAC DOMAIN-CONTAINING PROTEIN"/>
    <property type="match status" value="1"/>
</dbReference>
<evidence type="ECO:0000256" key="10">
    <source>
        <dbReference type="ARBA" id="ARBA00022840"/>
    </source>
</evidence>
<dbReference type="InterPro" id="IPR013767">
    <property type="entry name" value="PAS_fold"/>
</dbReference>
<keyword evidence="8" id="KW-0547">Nucleotide-binding</keyword>
<evidence type="ECO:0000256" key="11">
    <source>
        <dbReference type="ARBA" id="ARBA00022989"/>
    </source>
</evidence>
<evidence type="ECO:0000256" key="15">
    <source>
        <dbReference type="SAM" id="Phobius"/>
    </source>
</evidence>
<dbReference type="PRINTS" id="PR00344">
    <property type="entry name" value="BCTRLSENSOR"/>
</dbReference>
<feature type="transmembrane region" description="Helical" evidence="15">
    <location>
        <begin position="12"/>
        <end position="33"/>
    </location>
</feature>
<dbReference type="PANTHER" id="PTHR43304">
    <property type="entry name" value="PHYTOCHROME-LIKE PROTEIN CPH1"/>
    <property type="match status" value="1"/>
</dbReference>
<keyword evidence="5" id="KW-0597">Phosphoprotein</keyword>
<comment type="catalytic activity">
    <reaction evidence="1">
        <text>ATP + protein L-histidine = ADP + protein N-phospho-L-histidine.</text>
        <dbReference type="EC" id="2.7.13.3"/>
    </reaction>
</comment>
<dbReference type="InterPro" id="IPR052162">
    <property type="entry name" value="Sensor_kinase/Photoreceptor"/>
</dbReference>
<keyword evidence="12" id="KW-0902">Two-component regulatory system</keyword>
<comment type="caution">
    <text evidence="17">The sequence shown here is derived from an EMBL/GenBank/DDBJ whole genome shotgun (WGS) entry which is preliminary data.</text>
</comment>
<organism evidence="17 18">
    <name type="scientific">Streptomyces zingiberis</name>
    <dbReference type="NCBI Taxonomy" id="2053010"/>
    <lineage>
        <taxon>Bacteria</taxon>
        <taxon>Bacillati</taxon>
        <taxon>Actinomycetota</taxon>
        <taxon>Actinomycetes</taxon>
        <taxon>Kitasatosporales</taxon>
        <taxon>Streptomycetaceae</taxon>
        <taxon>Streptomyces</taxon>
    </lineage>
</organism>
<feature type="compositionally biased region" description="Basic and acidic residues" evidence="14">
    <location>
        <begin position="522"/>
        <end position="541"/>
    </location>
</feature>
<dbReference type="SUPFAM" id="SSF55890">
    <property type="entry name" value="Sporulation response regulatory protein Spo0B"/>
    <property type="match status" value="1"/>
</dbReference>
<dbReference type="InterPro" id="IPR004358">
    <property type="entry name" value="Sig_transdc_His_kin-like_C"/>
</dbReference>
<evidence type="ECO:0000256" key="1">
    <source>
        <dbReference type="ARBA" id="ARBA00000085"/>
    </source>
</evidence>
<feature type="region of interest" description="Disordered" evidence="14">
    <location>
        <begin position="519"/>
        <end position="541"/>
    </location>
</feature>
<dbReference type="Gene3D" id="3.30.565.10">
    <property type="entry name" value="Histidine kinase-like ATPase, C-terminal domain"/>
    <property type="match status" value="1"/>
</dbReference>